<keyword evidence="5 7" id="KW-0472">Membrane</keyword>
<comment type="subcellular location">
    <subcellularLocation>
        <location evidence="1">Cell membrane</location>
        <topology evidence="1">Multi-pass membrane protein</topology>
    </subcellularLocation>
</comment>
<feature type="transmembrane region" description="Helical" evidence="7">
    <location>
        <begin position="21"/>
        <end position="42"/>
    </location>
</feature>
<dbReference type="OrthoDB" id="9770036at2"/>
<feature type="transmembrane region" description="Helical" evidence="7">
    <location>
        <begin position="326"/>
        <end position="352"/>
    </location>
</feature>
<evidence type="ECO:0000256" key="7">
    <source>
        <dbReference type="SAM" id="Phobius"/>
    </source>
</evidence>
<evidence type="ECO:0000256" key="2">
    <source>
        <dbReference type="ARBA" id="ARBA00022475"/>
    </source>
</evidence>
<evidence type="ECO:0000259" key="8">
    <source>
        <dbReference type="Pfam" id="PF02687"/>
    </source>
</evidence>
<dbReference type="PANTHER" id="PTHR30572:SF4">
    <property type="entry name" value="ABC TRANSPORTER PERMEASE YTRF"/>
    <property type="match status" value="1"/>
</dbReference>
<evidence type="ECO:0000256" key="6">
    <source>
        <dbReference type="ARBA" id="ARBA00038076"/>
    </source>
</evidence>
<proteinExistence type="inferred from homology"/>
<dbReference type="InterPro" id="IPR003838">
    <property type="entry name" value="ABC3_permease_C"/>
</dbReference>
<dbReference type="AlphaFoldDB" id="A0A4P5PE63"/>
<keyword evidence="11" id="KW-1185">Reference proteome</keyword>
<dbReference type="InterPro" id="IPR025857">
    <property type="entry name" value="MacB_PCD"/>
</dbReference>
<sequence length="399" mass="43666">MKLYVNWRSSLGSIFKNKKRSFLTMFGIIIGIAAVIAILSIGRAYEREMIKSLSANDSDKLEVTIQFTPDDQALYFSNLEMIPDTDFHLIETIDGVESVEHPKSDLSYIYKTLPVRNKTKQMQIDAVTDDGKEAVHGRGLTDYDNLTLQQIVTIDENLAKDLFDTPKAAVGRGLEMDGYTFTIVGVYAGVEGDTMFSMGEAAVQIPRKTYIHFFGNDEDTSAVKLSLRNGSKPNEITDKAIKQLQERGTMRDSGEYGASDMALLSDGVSQMLSTITLFISSVAGISLFIAGVGVMNMMYISVSERTKEIGIRRALGATRGAIRTQFLLEGMTLTLVGGIIGYIFGMILAYIFGSIMKLPISIDLFTVVLAVGVSSGIGLIFSVMPASEAAKKDLIDILR</sequence>
<evidence type="ECO:0000313" key="10">
    <source>
        <dbReference type="EMBL" id="GCF94894.1"/>
    </source>
</evidence>
<gene>
    <name evidence="10" type="ORF">NRIC_27850</name>
</gene>
<feature type="domain" description="ABC3 transporter permease C-terminal" evidence="8">
    <location>
        <begin position="281"/>
        <end position="393"/>
    </location>
</feature>
<dbReference type="Proteomes" id="UP000290567">
    <property type="component" value="Unassembled WGS sequence"/>
</dbReference>
<dbReference type="RefSeq" id="WP_146623294.1">
    <property type="nucleotide sequence ID" value="NZ_BJCC01000024.1"/>
</dbReference>
<dbReference type="PANTHER" id="PTHR30572">
    <property type="entry name" value="MEMBRANE COMPONENT OF TRANSPORTER-RELATED"/>
    <property type="match status" value="1"/>
</dbReference>
<evidence type="ECO:0000256" key="4">
    <source>
        <dbReference type="ARBA" id="ARBA00022989"/>
    </source>
</evidence>
<dbReference type="EMBL" id="BJCC01000024">
    <property type="protein sequence ID" value="GCF94894.1"/>
    <property type="molecule type" value="Genomic_DNA"/>
</dbReference>
<comment type="similarity">
    <text evidence="6">Belongs to the ABC-4 integral membrane protein family.</text>
</comment>
<feature type="transmembrane region" description="Helical" evidence="7">
    <location>
        <begin position="364"/>
        <end position="384"/>
    </location>
</feature>
<organism evidence="10 11">
    <name type="scientific">Enterococcus florum</name>
    <dbReference type="NCBI Taxonomy" id="2480627"/>
    <lineage>
        <taxon>Bacteria</taxon>
        <taxon>Bacillati</taxon>
        <taxon>Bacillota</taxon>
        <taxon>Bacilli</taxon>
        <taxon>Lactobacillales</taxon>
        <taxon>Enterococcaceae</taxon>
        <taxon>Enterococcus</taxon>
    </lineage>
</organism>
<dbReference type="GO" id="GO:0005886">
    <property type="term" value="C:plasma membrane"/>
    <property type="evidence" value="ECO:0007669"/>
    <property type="project" value="UniProtKB-SubCell"/>
</dbReference>
<keyword evidence="4 7" id="KW-1133">Transmembrane helix</keyword>
<accession>A0A4P5PE63</accession>
<dbReference type="Pfam" id="PF12704">
    <property type="entry name" value="MacB_PCD"/>
    <property type="match status" value="1"/>
</dbReference>
<name>A0A4P5PE63_9ENTE</name>
<dbReference type="Pfam" id="PF02687">
    <property type="entry name" value="FtsX"/>
    <property type="match status" value="1"/>
</dbReference>
<comment type="caution">
    <text evidence="10">The sequence shown here is derived from an EMBL/GenBank/DDBJ whole genome shotgun (WGS) entry which is preliminary data.</text>
</comment>
<feature type="transmembrane region" description="Helical" evidence="7">
    <location>
        <begin position="277"/>
        <end position="302"/>
    </location>
</feature>
<evidence type="ECO:0000256" key="3">
    <source>
        <dbReference type="ARBA" id="ARBA00022692"/>
    </source>
</evidence>
<keyword evidence="2" id="KW-1003">Cell membrane</keyword>
<evidence type="ECO:0000259" key="9">
    <source>
        <dbReference type="Pfam" id="PF12704"/>
    </source>
</evidence>
<evidence type="ECO:0000256" key="5">
    <source>
        <dbReference type="ARBA" id="ARBA00023136"/>
    </source>
</evidence>
<feature type="domain" description="MacB-like periplasmic core" evidence="9">
    <location>
        <begin position="21"/>
        <end position="239"/>
    </location>
</feature>
<evidence type="ECO:0000313" key="11">
    <source>
        <dbReference type="Proteomes" id="UP000290567"/>
    </source>
</evidence>
<dbReference type="GO" id="GO:0022857">
    <property type="term" value="F:transmembrane transporter activity"/>
    <property type="evidence" value="ECO:0007669"/>
    <property type="project" value="TreeGrafter"/>
</dbReference>
<dbReference type="InterPro" id="IPR050250">
    <property type="entry name" value="Macrolide_Exporter_MacB"/>
</dbReference>
<protein>
    <submittedName>
        <fullName evidence="10">Permease</fullName>
    </submittedName>
</protein>
<keyword evidence="3 7" id="KW-0812">Transmembrane</keyword>
<evidence type="ECO:0000256" key="1">
    <source>
        <dbReference type="ARBA" id="ARBA00004651"/>
    </source>
</evidence>
<reference evidence="11" key="1">
    <citation type="submission" date="2019-02" db="EMBL/GenBank/DDBJ databases">
        <title>Draft genome sequence of Enterococcus sp. Gos25-1.</title>
        <authorList>
            <person name="Tanaka N."/>
            <person name="Shiwa Y."/>
            <person name="Fujita N."/>
        </authorList>
    </citation>
    <scope>NUCLEOTIDE SEQUENCE [LARGE SCALE GENOMIC DNA]</scope>
    <source>
        <strain evidence="11">Gos25-1</strain>
    </source>
</reference>